<keyword evidence="2" id="KW-1185">Reference proteome</keyword>
<dbReference type="Proteomes" id="UP001595453">
    <property type="component" value="Unassembled WGS sequence"/>
</dbReference>
<reference evidence="2" key="1">
    <citation type="journal article" date="2019" name="Int. J. Syst. Evol. Microbiol.">
        <title>The Global Catalogue of Microorganisms (GCM) 10K type strain sequencing project: providing services to taxonomists for standard genome sequencing and annotation.</title>
        <authorList>
            <consortium name="The Broad Institute Genomics Platform"/>
            <consortium name="The Broad Institute Genome Sequencing Center for Infectious Disease"/>
            <person name="Wu L."/>
            <person name="Ma J."/>
        </authorList>
    </citation>
    <scope>NUCLEOTIDE SEQUENCE [LARGE SCALE GENOMIC DNA]</scope>
    <source>
        <strain evidence="2">KCTC 42730</strain>
    </source>
</reference>
<dbReference type="EMBL" id="JBHRSD010000023">
    <property type="protein sequence ID" value="MFC3033499.1"/>
    <property type="molecule type" value="Genomic_DNA"/>
</dbReference>
<dbReference type="RefSeq" id="WP_377125044.1">
    <property type="nucleotide sequence ID" value="NZ_JBHRSD010000023.1"/>
</dbReference>
<evidence type="ECO:0000313" key="1">
    <source>
        <dbReference type="EMBL" id="MFC3033499.1"/>
    </source>
</evidence>
<name>A0ABV7CLK2_9GAMM</name>
<proteinExistence type="predicted"/>
<comment type="caution">
    <text evidence="1">The sequence shown here is derived from an EMBL/GenBank/DDBJ whole genome shotgun (WGS) entry which is preliminary data.</text>
</comment>
<gene>
    <name evidence="1" type="ORF">ACFOEE_13305</name>
</gene>
<evidence type="ECO:0000313" key="2">
    <source>
        <dbReference type="Proteomes" id="UP001595453"/>
    </source>
</evidence>
<sequence length="122" mass="13448">MELAENSHLQLPLFKLDGNLASRPPEQPDLELSTPLDANLLALLCQNPSSEESVSIPLERFSLQALGEDYKSLDVSLAVAELVLNHGPVLNAVVSFDDELLFVSPPLEMMPTFDLDFEVDEQ</sequence>
<organism evidence="1 2">
    <name type="scientific">Pseudoalteromonas fenneropenaei</name>
    <dbReference type="NCBI Taxonomy" id="1737459"/>
    <lineage>
        <taxon>Bacteria</taxon>
        <taxon>Pseudomonadati</taxon>
        <taxon>Pseudomonadota</taxon>
        <taxon>Gammaproteobacteria</taxon>
        <taxon>Alteromonadales</taxon>
        <taxon>Pseudoalteromonadaceae</taxon>
        <taxon>Pseudoalteromonas</taxon>
    </lineage>
</organism>
<accession>A0ABV7CLK2</accession>
<protein>
    <submittedName>
        <fullName evidence="1">Uncharacterized protein</fullName>
    </submittedName>
</protein>